<protein>
    <submittedName>
        <fullName evidence="1">HEPN domain-containing protein</fullName>
    </submittedName>
</protein>
<name>A0ACC5Q0K8_DOLFA</name>
<reference evidence="1" key="1">
    <citation type="submission" date="2020-10" db="EMBL/GenBank/DDBJ databases">
        <authorList>
            <person name="Castelo-Branco R."/>
            <person name="Eusebio N."/>
            <person name="Adriana R."/>
            <person name="Vieira A."/>
            <person name="Brugerolle De Fraissinette N."/>
            <person name="Rezende De Castro R."/>
            <person name="Schneider M.P."/>
            <person name="Vasconcelos V."/>
            <person name="Leao P.N."/>
        </authorList>
    </citation>
    <scope>NUCLEOTIDE SEQUENCE</scope>
    <source>
        <strain evidence="1">LEGE 04289</strain>
    </source>
</reference>
<evidence type="ECO:0000313" key="1">
    <source>
        <dbReference type="EMBL" id="MBE9218098.1"/>
    </source>
</evidence>
<dbReference type="Proteomes" id="UP000597867">
    <property type="component" value="Unassembled WGS sequence"/>
</dbReference>
<comment type="caution">
    <text evidence="1">The sequence shown here is derived from an EMBL/GenBank/DDBJ whole genome shotgun (WGS) entry which is preliminary data.</text>
</comment>
<accession>A0ACC5Q0K8</accession>
<keyword evidence="2" id="KW-1185">Reference proteome</keyword>
<organism evidence="1 2">
    <name type="scientific">Dolichospermum flos-aquae LEGE 04289</name>
    <dbReference type="NCBI Taxonomy" id="1828708"/>
    <lineage>
        <taxon>Bacteria</taxon>
        <taxon>Bacillati</taxon>
        <taxon>Cyanobacteriota</taxon>
        <taxon>Cyanophyceae</taxon>
        <taxon>Nostocales</taxon>
        <taxon>Aphanizomenonaceae</taxon>
        <taxon>Dolichospermum</taxon>
    </lineage>
</organism>
<proteinExistence type="predicted"/>
<dbReference type="EMBL" id="JADEWF010000010">
    <property type="protein sequence ID" value="MBE9218098.1"/>
    <property type="molecule type" value="Genomic_DNA"/>
</dbReference>
<evidence type="ECO:0000313" key="2">
    <source>
        <dbReference type="Proteomes" id="UP000597867"/>
    </source>
</evidence>
<sequence>MNFNWLSYLEVAKILVQEVNSSCKQETDLSLKEAKIRSSISRAYYSAFCLARNYLRDIENDSELQNLKTDVHKYVINKFLACENPELREIGEELGMLRRMRNLADYNDKASNNDYILFSNGNEALNLANNIITFLETLYH</sequence>
<gene>
    <name evidence="1" type="ORF">IQ222_04670</name>
</gene>